<protein>
    <submittedName>
        <fullName evidence="1">(northern house mosquito) hypothetical protein</fullName>
    </submittedName>
</protein>
<sequence length="152" mass="17571">MRGRRKSLKTSANAWQNILFPLRIALVRECKRWLKTLLPSTKVRIAIGRPVGCVLRGQPSDRVRLARQDHQAVEHARRVQVHHPGGRSLRLGVLRALLAKPLQPDHRVRRLGSHRQGLELGQLQAEDRPSWSQRLPQLGVRFARRFPVHVRR</sequence>
<reference evidence="1" key="1">
    <citation type="submission" date="2021-05" db="EMBL/GenBank/DDBJ databases">
        <authorList>
            <person name="Alioto T."/>
            <person name="Alioto T."/>
            <person name="Gomez Garrido J."/>
        </authorList>
    </citation>
    <scope>NUCLEOTIDE SEQUENCE</scope>
</reference>
<proteinExistence type="predicted"/>
<dbReference type="AlphaFoldDB" id="A0A8D8ESZ2"/>
<accession>A0A8D8ESZ2</accession>
<evidence type="ECO:0000313" key="1">
    <source>
        <dbReference type="EMBL" id="CAG6444629.1"/>
    </source>
</evidence>
<name>A0A8D8ESZ2_CULPI</name>
<dbReference type="EMBL" id="HBUE01003290">
    <property type="protein sequence ID" value="CAG6444629.1"/>
    <property type="molecule type" value="Transcribed_RNA"/>
</dbReference>
<organism evidence="1">
    <name type="scientific">Culex pipiens</name>
    <name type="common">House mosquito</name>
    <dbReference type="NCBI Taxonomy" id="7175"/>
    <lineage>
        <taxon>Eukaryota</taxon>
        <taxon>Metazoa</taxon>
        <taxon>Ecdysozoa</taxon>
        <taxon>Arthropoda</taxon>
        <taxon>Hexapoda</taxon>
        <taxon>Insecta</taxon>
        <taxon>Pterygota</taxon>
        <taxon>Neoptera</taxon>
        <taxon>Endopterygota</taxon>
        <taxon>Diptera</taxon>
        <taxon>Nematocera</taxon>
        <taxon>Culicoidea</taxon>
        <taxon>Culicidae</taxon>
        <taxon>Culicinae</taxon>
        <taxon>Culicini</taxon>
        <taxon>Culex</taxon>
        <taxon>Culex</taxon>
    </lineage>
</organism>